<proteinExistence type="inferred from homology"/>
<protein>
    <submittedName>
        <fullName evidence="9">TonB-dependent receptor</fullName>
    </submittedName>
</protein>
<evidence type="ECO:0000256" key="6">
    <source>
        <dbReference type="SAM" id="SignalP"/>
    </source>
</evidence>
<dbReference type="InterPro" id="IPR037066">
    <property type="entry name" value="Plug_dom_sf"/>
</dbReference>
<dbReference type="PANTHER" id="PTHR47234">
    <property type="match status" value="1"/>
</dbReference>
<evidence type="ECO:0000256" key="3">
    <source>
        <dbReference type="ARBA" id="ARBA00023136"/>
    </source>
</evidence>
<name>A0ABU3Q2D9_9SPHN</name>
<reference evidence="9 10" key="1">
    <citation type="submission" date="2023-05" db="EMBL/GenBank/DDBJ databases">
        <authorList>
            <person name="Guo Y."/>
        </authorList>
    </citation>
    <scope>NUCLEOTIDE SEQUENCE [LARGE SCALE GENOMIC DNA]</scope>
    <source>
        <strain evidence="9 10">GR2756</strain>
    </source>
</reference>
<gene>
    <name evidence="9" type="ORF">RQX22_01315</name>
</gene>
<evidence type="ECO:0000256" key="5">
    <source>
        <dbReference type="RuleBase" id="RU003357"/>
    </source>
</evidence>
<dbReference type="RefSeq" id="WP_315722934.1">
    <property type="nucleotide sequence ID" value="NZ_JAVUPU010000001.1"/>
</dbReference>
<evidence type="ECO:0000259" key="7">
    <source>
        <dbReference type="Pfam" id="PF00593"/>
    </source>
</evidence>
<comment type="similarity">
    <text evidence="5">Belongs to the TonB-dependent receptor family.</text>
</comment>
<keyword evidence="10" id="KW-1185">Reference proteome</keyword>
<feature type="chain" id="PRO_5046825739" evidence="6">
    <location>
        <begin position="31"/>
        <end position="1057"/>
    </location>
</feature>
<dbReference type="Gene3D" id="2.40.170.20">
    <property type="entry name" value="TonB-dependent receptor, beta-barrel domain"/>
    <property type="match status" value="1"/>
</dbReference>
<keyword evidence="9" id="KW-0675">Receptor</keyword>
<keyword evidence="3 5" id="KW-0472">Membrane</keyword>
<dbReference type="PANTHER" id="PTHR47234:SF1">
    <property type="entry name" value="TONB-DEPENDENT RECEPTOR"/>
    <property type="match status" value="1"/>
</dbReference>
<evidence type="ECO:0000256" key="2">
    <source>
        <dbReference type="ARBA" id="ARBA00022729"/>
    </source>
</evidence>
<keyword evidence="5" id="KW-0798">TonB box</keyword>
<dbReference type="Proteomes" id="UP001259572">
    <property type="component" value="Unassembled WGS sequence"/>
</dbReference>
<dbReference type="Pfam" id="PF07715">
    <property type="entry name" value="Plug"/>
    <property type="match status" value="1"/>
</dbReference>
<evidence type="ECO:0000259" key="8">
    <source>
        <dbReference type="Pfam" id="PF07715"/>
    </source>
</evidence>
<dbReference type="SUPFAM" id="SSF56935">
    <property type="entry name" value="Porins"/>
    <property type="match status" value="1"/>
</dbReference>
<dbReference type="InterPro" id="IPR012910">
    <property type="entry name" value="Plug_dom"/>
</dbReference>
<feature type="signal peptide" evidence="6">
    <location>
        <begin position="1"/>
        <end position="30"/>
    </location>
</feature>
<dbReference type="InterPro" id="IPR010916">
    <property type="entry name" value="TonB_box_CS"/>
</dbReference>
<dbReference type="InterPro" id="IPR000531">
    <property type="entry name" value="Beta-barrel_TonB"/>
</dbReference>
<evidence type="ECO:0000313" key="10">
    <source>
        <dbReference type="Proteomes" id="UP001259572"/>
    </source>
</evidence>
<evidence type="ECO:0000313" key="9">
    <source>
        <dbReference type="EMBL" id="MDT9597588.1"/>
    </source>
</evidence>
<evidence type="ECO:0000256" key="4">
    <source>
        <dbReference type="ARBA" id="ARBA00023237"/>
    </source>
</evidence>
<sequence length="1057" mass="115213">MSFQTLAKRFPTGGSVIALVVALAAAPVVAQESAQPQAEAVEPGSDDQAGDVTTLVQQEAAASDNETIVVTGSRIRRSEYNSPDPITIINPELGRLQGQTQTVEILQSSPIASGSVQITSAISNNYVTNGGADAQTISLRGLGAERTLVLLNGRRAGPAGVRGGVASFDLNVLPLSIVRSVEILKTGASSIYGSDAVAGVVNILTKRDTDGVEWRGFTSIPLESGGEQYSMSLTYGKDFGRGHFLVSGDYFRMQDLRRNDRKFLGCQEEFLTFRGGGRADITDFRTGRPACNGVIGNTILTNNDFSEAFGLPGLFAPNGEQLFIGQYSEPGSDLSQVGVAFNSIPGIVAPANFYGLNFDGPSTGAVNQYLSPERFSDVFSDVERYTLYGEGSYEVTDGIELFAEFLYNKRKTRTDSYSQVSSFQFTGNSFLPAFFCAPTDFNCDPGDAGDPFNNEFEGNFLLRPLILVPTESGTNIDYYRGVLGARGSFGGSSNSNWEWNAYGQYSRSSGKYFQDVTLADSIFTQDFRTRSCVGLVTPVAGRPCIDIDFTDPRVLRGDFTSEERAFLFGREVGKTIYEQWAGEASITGTVVNLPAGSLDVALGGTLRRDSINDAPGEFSQAGNVYNLSSAGITAGKTLSKELFGEVQIPLIHNTPLIQRFTLSGAARYTAVDATRRDGVEDNFSSATWKLGFDWEVNDWLKFRGSWGTSFRAPALFELFLERQTGFQAQQDVDICIEYDRALQLGTISQQVANNCAAVGIPGDFTGATGGVTVVEGGGIGNLEPERSEAKTFSVVLTPQSWLWGGMRARLAVDYFDIEVKDEITRLGASAIVVGCYDSDFFPDEPLCQNIVRAPAGSSEEFNITDISDTYININRQRNRGIDVTGEFVQDLGRHGTLTFIAQMTWQLKDKLYLFANTEDNLNGEDGEPKWTGDFTLLWETAPWKFFYSMDVVGGTSNIRNLIEDEGSECRTSIFRPGGEFCPDVRLSPTFYHSASITREINERFDFTIGVSNLFNQRPPRASTVFNGRIQSIGQAPAFGSQYDYLGRRVFASVVARF</sequence>
<organism evidence="9 10">
    <name type="scientific">Sphingosinicella rhizophila</name>
    <dbReference type="NCBI Taxonomy" id="3050082"/>
    <lineage>
        <taxon>Bacteria</taxon>
        <taxon>Pseudomonadati</taxon>
        <taxon>Pseudomonadota</taxon>
        <taxon>Alphaproteobacteria</taxon>
        <taxon>Sphingomonadales</taxon>
        <taxon>Sphingosinicellaceae</taxon>
        <taxon>Sphingosinicella</taxon>
    </lineage>
</organism>
<feature type="domain" description="TonB-dependent receptor plug" evidence="8">
    <location>
        <begin position="80"/>
        <end position="200"/>
    </location>
</feature>
<feature type="domain" description="TonB-dependent receptor-like beta-barrel" evidence="7">
    <location>
        <begin position="473"/>
        <end position="1013"/>
    </location>
</feature>
<evidence type="ECO:0000256" key="1">
    <source>
        <dbReference type="ARBA" id="ARBA00004442"/>
    </source>
</evidence>
<comment type="subcellular location">
    <subcellularLocation>
        <location evidence="1 5">Cell outer membrane</location>
    </subcellularLocation>
</comment>
<keyword evidence="2 6" id="KW-0732">Signal</keyword>
<dbReference type="PROSITE" id="PS00430">
    <property type="entry name" value="TONB_DEPENDENT_REC_1"/>
    <property type="match status" value="1"/>
</dbReference>
<keyword evidence="4" id="KW-0998">Cell outer membrane</keyword>
<accession>A0ABU3Q2D9</accession>
<dbReference type="InterPro" id="IPR036942">
    <property type="entry name" value="Beta-barrel_TonB_sf"/>
</dbReference>
<dbReference type="Gene3D" id="2.170.130.10">
    <property type="entry name" value="TonB-dependent receptor, plug domain"/>
    <property type="match status" value="1"/>
</dbReference>
<dbReference type="Pfam" id="PF00593">
    <property type="entry name" value="TonB_dep_Rec_b-barrel"/>
    <property type="match status" value="1"/>
</dbReference>
<dbReference type="EMBL" id="JAVUPU010000001">
    <property type="protein sequence ID" value="MDT9597588.1"/>
    <property type="molecule type" value="Genomic_DNA"/>
</dbReference>
<comment type="caution">
    <text evidence="9">The sequence shown here is derived from an EMBL/GenBank/DDBJ whole genome shotgun (WGS) entry which is preliminary data.</text>
</comment>